<geneLocation type="plasmid" evidence="3 4">
    <name>p1</name>
</geneLocation>
<evidence type="ECO:0000259" key="2">
    <source>
        <dbReference type="Pfam" id="PF15902"/>
    </source>
</evidence>
<dbReference type="Gene3D" id="2.130.10.10">
    <property type="entry name" value="YVTN repeat-like/Quinoprotein amine dehydrogenase"/>
    <property type="match status" value="1"/>
</dbReference>
<protein>
    <recommendedName>
        <fullName evidence="2">Sortilin N-terminal domain-containing protein</fullName>
    </recommendedName>
</protein>
<dbReference type="Pfam" id="PF15902">
    <property type="entry name" value="Sortilin-Vps10"/>
    <property type="match status" value="1"/>
</dbReference>
<dbReference type="InterPro" id="IPR054817">
    <property type="entry name" value="Glycosyl_F510_1955-like"/>
</dbReference>
<dbReference type="EMBL" id="CP107028">
    <property type="protein sequence ID" value="UYG98015.1"/>
    <property type="molecule type" value="Genomic_DNA"/>
</dbReference>
<name>A0AA46SM43_CYTFI</name>
<sequence length="274" mass="31245">MDGNIEHVHGLGYTEERDELFIATHSGLLKYSKGRWYETTTNKHDYMGFQTTDDGFYSSGHPYTESDLKNPFGLIRSKDNGETLEKLAFYGESDFHHLAVGFYSHTVYAINEVPNSKLYTGIFFSENNGETWETSKLNGLTSKSVSKIATHPKKAELVGISTEKGLFYSTDFGDNFQQIGNIEMVTTLYFEEETLLFSSIEDSGPRLYELDLSTRKQRKIRLPEINNNDAIIEITSNPLNRSELVLITQKNDIFLTKDRGYKWQQIVSNGRIGL</sequence>
<organism evidence="3 4">
    <name type="scientific">Cytobacillus firmus</name>
    <name type="common">Bacillus firmus</name>
    <dbReference type="NCBI Taxonomy" id="1399"/>
    <lineage>
        <taxon>Bacteria</taxon>
        <taxon>Bacillati</taxon>
        <taxon>Bacillota</taxon>
        <taxon>Bacilli</taxon>
        <taxon>Bacillales</taxon>
        <taxon>Bacillaceae</taxon>
        <taxon>Cytobacillus</taxon>
    </lineage>
</organism>
<feature type="domain" description="Sortilin N-terminal" evidence="2">
    <location>
        <begin position="74"/>
        <end position="201"/>
    </location>
</feature>
<evidence type="ECO:0000313" key="3">
    <source>
        <dbReference type="EMBL" id="UYG98015.1"/>
    </source>
</evidence>
<keyword evidence="3" id="KW-0614">Plasmid</keyword>
<reference evidence="3" key="1">
    <citation type="submission" date="2022-10" db="EMBL/GenBank/DDBJ databases">
        <title>Mechanism of multi-heavy metal repair in Cytobacillus Firmus M7.</title>
        <authorList>
            <person name="Li X."/>
            <person name="Yu C."/>
        </authorList>
    </citation>
    <scope>NUCLEOTIDE SEQUENCE</scope>
    <source>
        <strain evidence="3">M7</strain>
        <plasmid evidence="3">p1</plasmid>
    </source>
</reference>
<dbReference type="Proteomes" id="UP001163104">
    <property type="component" value="Plasmid p1"/>
</dbReference>
<keyword evidence="1" id="KW-0677">Repeat</keyword>
<evidence type="ECO:0000313" key="4">
    <source>
        <dbReference type="Proteomes" id="UP001163104"/>
    </source>
</evidence>
<dbReference type="AlphaFoldDB" id="A0AA46SM43"/>
<dbReference type="InterPro" id="IPR031778">
    <property type="entry name" value="Sortilin_N"/>
</dbReference>
<gene>
    <name evidence="3" type="ORF">OD459_26365</name>
</gene>
<dbReference type="SUPFAM" id="SSF110296">
    <property type="entry name" value="Oligoxyloglucan reducing end-specific cellobiohydrolase"/>
    <property type="match status" value="1"/>
</dbReference>
<dbReference type="InterPro" id="IPR015943">
    <property type="entry name" value="WD40/YVTN_repeat-like_dom_sf"/>
</dbReference>
<dbReference type="RefSeq" id="WP_252223011.1">
    <property type="nucleotide sequence ID" value="NZ_CP085391.1"/>
</dbReference>
<proteinExistence type="predicted"/>
<dbReference type="NCBIfam" id="NF045728">
    <property type="entry name" value="glycosyl_F510_1955"/>
    <property type="match status" value="1"/>
</dbReference>
<evidence type="ECO:0000256" key="1">
    <source>
        <dbReference type="ARBA" id="ARBA00022737"/>
    </source>
</evidence>
<accession>A0AA46SM43</accession>